<keyword evidence="2" id="KW-0472">Membrane</keyword>
<dbReference type="Proteomes" id="UP001500979">
    <property type="component" value="Unassembled WGS sequence"/>
</dbReference>
<evidence type="ECO:0000256" key="2">
    <source>
        <dbReference type="SAM" id="Phobius"/>
    </source>
</evidence>
<sequence>MSDTESSPRPSRKKPNTRLVMISAAIGAMLILVISALLNWPAGNNRSGVGGPGKIGSAPAPEAVFSAAAGTCLNWTAPDAADISQVTCAEPHLFEVTGTADLKAEFGDQAPYPDTERWQQLKAERCTEVSRGFLSGRFDPHGRFAVGAFTPSEQGWAKGDRKLHCGLQQPGPSGKLYRITGSASKMDQSNIYPEGRCLGINGTAVWDPVDCGQPHSVEITGIVDLGQQFPGGFPAETEQDGFLAARCEELSAAYAGGPTVVRDKGLTPYWDTLPPESWDAGSRQVNCKVSAPLPDGSGLAPVTGGVRGEVRVGREPGQVESAPVEPGVPASGER</sequence>
<keyword evidence="2" id="KW-0812">Transmembrane</keyword>
<proteinExistence type="predicted"/>
<evidence type="ECO:0000313" key="4">
    <source>
        <dbReference type="EMBL" id="GAA2820398.1"/>
    </source>
</evidence>
<dbReference type="RefSeq" id="WP_344686171.1">
    <property type="nucleotide sequence ID" value="NZ_BAAAUX010000040.1"/>
</dbReference>
<reference evidence="4 5" key="1">
    <citation type="journal article" date="2019" name="Int. J. Syst. Evol. Microbiol.">
        <title>The Global Catalogue of Microorganisms (GCM) 10K type strain sequencing project: providing services to taxonomists for standard genome sequencing and annotation.</title>
        <authorList>
            <consortium name="The Broad Institute Genomics Platform"/>
            <consortium name="The Broad Institute Genome Sequencing Center for Infectious Disease"/>
            <person name="Wu L."/>
            <person name="Ma J."/>
        </authorList>
    </citation>
    <scope>NUCLEOTIDE SEQUENCE [LARGE SCALE GENOMIC DNA]</scope>
    <source>
        <strain evidence="4 5">JCM 9383</strain>
    </source>
</reference>
<dbReference type="EMBL" id="BAAAUX010000040">
    <property type="protein sequence ID" value="GAA2820398.1"/>
    <property type="molecule type" value="Genomic_DNA"/>
</dbReference>
<keyword evidence="5" id="KW-1185">Reference proteome</keyword>
<protein>
    <submittedName>
        <fullName evidence="4">Septum formation family protein</fullName>
    </submittedName>
</protein>
<gene>
    <name evidence="4" type="ORF">GCM10010470_64620</name>
</gene>
<keyword evidence="2" id="KW-1133">Transmembrane helix</keyword>
<dbReference type="Pfam" id="PF13845">
    <property type="entry name" value="Septum_form"/>
    <property type="match status" value="1"/>
</dbReference>
<evidence type="ECO:0000256" key="1">
    <source>
        <dbReference type="SAM" id="MobiDB-lite"/>
    </source>
</evidence>
<organism evidence="4 5">
    <name type="scientific">Saccharopolyspora taberi</name>
    <dbReference type="NCBI Taxonomy" id="60895"/>
    <lineage>
        <taxon>Bacteria</taxon>
        <taxon>Bacillati</taxon>
        <taxon>Actinomycetota</taxon>
        <taxon>Actinomycetes</taxon>
        <taxon>Pseudonocardiales</taxon>
        <taxon>Pseudonocardiaceae</taxon>
        <taxon>Saccharopolyspora</taxon>
    </lineage>
</organism>
<evidence type="ECO:0000259" key="3">
    <source>
        <dbReference type="Pfam" id="PF13845"/>
    </source>
</evidence>
<feature type="domain" description="Septum formation-related" evidence="3">
    <location>
        <begin position="69"/>
        <end position="287"/>
    </location>
</feature>
<accession>A0ABN3VND3</accession>
<feature type="region of interest" description="Disordered" evidence="1">
    <location>
        <begin position="291"/>
        <end position="334"/>
    </location>
</feature>
<evidence type="ECO:0000313" key="5">
    <source>
        <dbReference type="Proteomes" id="UP001500979"/>
    </source>
</evidence>
<dbReference type="InterPro" id="IPR026004">
    <property type="entry name" value="Septum_form"/>
</dbReference>
<feature type="transmembrane region" description="Helical" evidence="2">
    <location>
        <begin position="20"/>
        <end position="40"/>
    </location>
</feature>
<name>A0ABN3VND3_9PSEU</name>
<comment type="caution">
    <text evidence="4">The sequence shown here is derived from an EMBL/GenBank/DDBJ whole genome shotgun (WGS) entry which is preliminary data.</text>
</comment>